<evidence type="ECO:0000313" key="3">
    <source>
        <dbReference type="Proteomes" id="UP000198625"/>
    </source>
</evidence>
<dbReference type="Pfam" id="PF01592">
    <property type="entry name" value="NifU_N"/>
    <property type="match status" value="1"/>
</dbReference>
<dbReference type="GO" id="GO:0005506">
    <property type="term" value="F:iron ion binding"/>
    <property type="evidence" value="ECO:0007669"/>
    <property type="project" value="InterPro"/>
</dbReference>
<evidence type="ECO:0000313" key="2">
    <source>
        <dbReference type="EMBL" id="SDY55758.1"/>
    </source>
</evidence>
<proteinExistence type="predicted"/>
<organism evidence="2 3">
    <name type="scientific">Proteiniborus ethanoligenes</name>
    <dbReference type="NCBI Taxonomy" id="415015"/>
    <lineage>
        <taxon>Bacteria</taxon>
        <taxon>Bacillati</taxon>
        <taxon>Bacillota</taxon>
        <taxon>Clostridia</taxon>
        <taxon>Eubacteriales</taxon>
        <taxon>Proteiniborus</taxon>
    </lineage>
</organism>
<reference evidence="3" key="1">
    <citation type="submission" date="2016-10" db="EMBL/GenBank/DDBJ databases">
        <authorList>
            <person name="Varghese N."/>
            <person name="Submissions S."/>
        </authorList>
    </citation>
    <scope>NUCLEOTIDE SEQUENCE [LARGE SCALE GENOMIC DNA]</scope>
    <source>
        <strain evidence="3">DSM 21650</strain>
    </source>
</reference>
<evidence type="ECO:0000259" key="1">
    <source>
        <dbReference type="Pfam" id="PF01592"/>
    </source>
</evidence>
<gene>
    <name evidence="2" type="ORF">SAMN05660462_00322</name>
</gene>
<dbReference type="PANTHER" id="PTHR10093">
    <property type="entry name" value="IRON-SULFUR CLUSTER ASSEMBLY ENZYME NIFU HOMOLOG"/>
    <property type="match status" value="1"/>
</dbReference>
<dbReference type="CDD" id="cd06664">
    <property type="entry name" value="IscU_like"/>
    <property type="match status" value="1"/>
</dbReference>
<accession>A0A1H3KVJ0</accession>
<dbReference type="InterPro" id="IPR002871">
    <property type="entry name" value="NIF_FeS_clus_asmbl_NifU_N"/>
</dbReference>
<dbReference type="SUPFAM" id="SSF82649">
    <property type="entry name" value="SufE/NifU"/>
    <property type="match status" value="1"/>
</dbReference>
<dbReference type="Gene3D" id="3.90.1010.10">
    <property type="match status" value="1"/>
</dbReference>
<dbReference type="AlphaFoldDB" id="A0A1H3KVJ0"/>
<dbReference type="GO" id="GO:0016226">
    <property type="term" value="P:iron-sulfur cluster assembly"/>
    <property type="evidence" value="ECO:0007669"/>
    <property type="project" value="InterPro"/>
</dbReference>
<keyword evidence="3" id="KW-1185">Reference proteome</keyword>
<dbReference type="EMBL" id="FNQE01000002">
    <property type="protein sequence ID" value="SDY55758.1"/>
    <property type="molecule type" value="Genomic_DNA"/>
</dbReference>
<dbReference type="Proteomes" id="UP000198625">
    <property type="component" value="Unassembled WGS sequence"/>
</dbReference>
<protein>
    <submittedName>
        <fullName evidence="2">Nitrogen fixation protein NifU</fullName>
    </submittedName>
</protein>
<dbReference type="GO" id="GO:0051536">
    <property type="term" value="F:iron-sulfur cluster binding"/>
    <property type="evidence" value="ECO:0007669"/>
    <property type="project" value="InterPro"/>
</dbReference>
<name>A0A1H3KVJ0_9FIRM</name>
<feature type="domain" description="NIF system FeS cluster assembly NifU N-terminal" evidence="1">
    <location>
        <begin position="8"/>
        <end position="129"/>
    </location>
</feature>
<dbReference type="STRING" id="415015.SAMN05660462_00322"/>
<sequence>MQDMEHNQYSQETIDHFMNPRNVGKIENPDGVGIAGDPECGDYIEITISVKDYFIKDIKFMVHGCVGAISTSSMTTELAKGKPLMAAYAISNEDVINALGGLPSEKEHCSLLGPIALKKAIVDYINKNKSILEK</sequence>